<dbReference type="Gene3D" id="3.40.630.90">
    <property type="match status" value="1"/>
</dbReference>
<dbReference type="SUPFAM" id="SSF55729">
    <property type="entry name" value="Acyl-CoA N-acyltransferases (Nat)"/>
    <property type="match status" value="1"/>
</dbReference>
<accession>A0A3B0TK11</accession>
<dbReference type="InterPro" id="IPR016181">
    <property type="entry name" value="Acyl_CoA_acyltransferase"/>
</dbReference>
<dbReference type="GO" id="GO:0016747">
    <property type="term" value="F:acyltransferase activity, transferring groups other than amino-acyl groups"/>
    <property type="evidence" value="ECO:0007669"/>
    <property type="project" value="InterPro"/>
</dbReference>
<dbReference type="PROSITE" id="PS51186">
    <property type="entry name" value="GNAT"/>
    <property type="match status" value="2"/>
</dbReference>
<keyword evidence="2" id="KW-0808">Transferase</keyword>
<gene>
    <name evidence="2" type="ORF">MNBD_ALPHA09-1578</name>
</gene>
<feature type="domain" description="N-acetyltransferase" evidence="1">
    <location>
        <begin position="140"/>
        <end position="279"/>
    </location>
</feature>
<organism evidence="2">
    <name type="scientific">hydrothermal vent metagenome</name>
    <dbReference type="NCBI Taxonomy" id="652676"/>
    <lineage>
        <taxon>unclassified sequences</taxon>
        <taxon>metagenomes</taxon>
        <taxon>ecological metagenomes</taxon>
    </lineage>
</organism>
<dbReference type="EMBL" id="UOEM01000101">
    <property type="protein sequence ID" value="VAW17090.1"/>
    <property type="molecule type" value="Genomic_DNA"/>
</dbReference>
<protein>
    <submittedName>
        <fullName evidence="2">Acetyltransferase, GNAT family</fullName>
    </submittedName>
</protein>
<dbReference type="InterPro" id="IPR041496">
    <property type="entry name" value="YitH/HolE_GNAT"/>
</dbReference>
<reference evidence="2" key="1">
    <citation type="submission" date="2018-06" db="EMBL/GenBank/DDBJ databases">
        <authorList>
            <person name="Zhirakovskaya E."/>
        </authorList>
    </citation>
    <scope>NUCLEOTIDE SEQUENCE</scope>
</reference>
<dbReference type="AlphaFoldDB" id="A0A3B0TK11"/>
<evidence type="ECO:0000259" key="1">
    <source>
        <dbReference type="PROSITE" id="PS51186"/>
    </source>
</evidence>
<dbReference type="Pfam" id="PF18014">
    <property type="entry name" value="Acetyltransf_18"/>
    <property type="match status" value="1"/>
</dbReference>
<feature type="domain" description="N-acetyltransferase" evidence="1">
    <location>
        <begin position="4"/>
        <end position="136"/>
    </location>
</feature>
<dbReference type="Gene3D" id="3.40.630.30">
    <property type="match status" value="1"/>
</dbReference>
<sequence length="286" mass="30232">MSDLKIAPATAEEFAVAVEWAASEGWNPGLDDMEVFHGADAQGFLIGTRNEEPVSSISVVRYGLDYGFLGFYIVRPDSRGTGTGLATWNAGLAHLQPRAIGLDGVVAQQDNYHKSGFVLTGRNIRHTGVPDIGSEGSGPAGIRPVAASDLPALLAYDDKFFAGPRQTFTSAWVLPQDGVRRRAFIAVSSGEITGYGVIRACRKGYKIGPLFADDEATAIDLFLALCGVTDAGAEVSLDTPEDNPAAIGLAVRFGLEPVFETARMYRGTAPGLPVSSTFGITTFELG</sequence>
<dbReference type="PANTHER" id="PTHR47237:SF1">
    <property type="entry name" value="SLL0310 PROTEIN"/>
    <property type="match status" value="1"/>
</dbReference>
<name>A0A3B0TK11_9ZZZZ</name>
<evidence type="ECO:0000313" key="2">
    <source>
        <dbReference type="EMBL" id="VAW17090.1"/>
    </source>
</evidence>
<dbReference type="InterPro" id="IPR000182">
    <property type="entry name" value="GNAT_dom"/>
</dbReference>
<dbReference type="PANTHER" id="PTHR47237">
    <property type="entry name" value="SLL0310 PROTEIN"/>
    <property type="match status" value="1"/>
</dbReference>
<proteinExistence type="predicted"/>
<dbReference type="InterPro" id="IPR052729">
    <property type="entry name" value="Acyl/Acetyltrans_Enzymes"/>
</dbReference>